<dbReference type="RefSeq" id="WP_147801213.1">
    <property type="nucleotide sequence ID" value="NZ_VPFL01000040.1"/>
</dbReference>
<dbReference type="AlphaFoldDB" id="A0A5C7EEJ9"/>
<evidence type="ECO:0000313" key="2">
    <source>
        <dbReference type="Proteomes" id="UP000321201"/>
    </source>
</evidence>
<proteinExistence type="predicted"/>
<protein>
    <submittedName>
        <fullName evidence="1">Uncharacterized protein</fullName>
    </submittedName>
</protein>
<sequence>MRAGGRASRGLPTHRQRPDTVFGVIFVTLEDETGWANVVVRSRVAGRYRCPFPGVRLLGVEGVVEREGEVVHLVARGLSDESALLGRLSARSRDFR</sequence>
<organism evidence="1 2">
    <name type="scientific">Pelomicrobium methylotrophicum</name>
    <dbReference type="NCBI Taxonomy" id="2602750"/>
    <lineage>
        <taxon>Bacteria</taxon>
        <taxon>Pseudomonadati</taxon>
        <taxon>Pseudomonadota</taxon>
        <taxon>Hydrogenophilia</taxon>
        <taxon>Hydrogenophilia incertae sedis</taxon>
        <taxon>Pelomicrobium</taxon>
    </lineage>
</organism>
<gene>
    <name evidence="1" type="ORF">FR698_16135</name>
</gene>
<keyword evidence="2" id="KW-1185">Reference proteome</keyword>
<dbReference type="EMBL" id="VPFL01000040">
    <property type="protein sequence ID" value="TXF09979.1"/>
    <property type="molecule type" value="Genomic_DNA"/>
</dbReference>
<dbReference type="InParanoid" id="A0A5C7EEJ9"/>
<accession>A0A5C7EEJ9</accession>
<name>A0A5C7EEJ9_9PROT</name>
<dbReference type="Proteomes" id="UP000321201">
    <property type="component" value="Unassembled WGS sequence"/>
</dbReference>
<dbReference type="OrthoDB" id="5287029at2"/>
<comment type="caution">
    <text evidence="1">The sequence shown here is derived from an EMBL/GenBank/DDBJ whole genome shotgun (WGS) entry which is preliminary data.</text>
</comment>
<reference evidence="1 2" key="1">
    <citation type="submission" date="2019-08" db="EMBL/GenBank/DDBJ databases">
        <title>Pelomicrobium methylotrophicum gen. nov., sp. nov. a moderately thermophilic, facultatively anaerobic, lithoautotrophic and methylotrophic bacterium isolated from a terrestrial mud volcano.</title>
        <authorList>
            <person name="Slobodkina G.B."/>
            <person name="Merkel A.Y."/>
            <person name="Slobodkin A.I."/>
        </authorList>
    </citation>
    <scope>NUCLEOTIDE SEQUENCE [LARGE SCALE GENOMIC DNA]</scope>
    <source>
        <strain evidence="1 2">SM250</strain>
    </source>
</reference>
<dbReference type="CDD" id="cd04485">
    <property type="entry name" value="DnaE_OBF"/>
    <property type="match status" value="1"/>
</dbReference>
<evidence type="ECO:0000313" key="1">
    <source>
        <dbReference type="EMBL" id="TXF09979.1"/>
    </source>
</evidence>